<dbReference type="PIRSF" id="PIRSF000495">
    <property type="entry name" value="Amidotransf_hisH"/>
    <property type="match status" value="1"/>
</dbReference>
<evidence type="ECO:0000256" key="1">
    <source>
        <dbReference type="ARBA" id="ARBA00005091"/>
    </source>
</evidence>
<evidence type="ECO:0000256" key="7">
    <source>
        <dbReference type="ARBA" id="ARBA00023239"/>
    </source>
</evidence>
<dbReference type="EC" id="3.5.1.2" evidence="10"/>
<keyword evidence="7 10" id="KW-0456">Lyase</keyword>
<dbReference type="EMBL" id="FPBV01000001">
    <property type="protein sequence ID" value="SFU33874.1"/>
    <property type="molecule type" value="Genomic_DNA"/>
</dbReference>
<comment type="pathway">
    <text evidence="1 10">Amino-acid biosynthesis; L-histidine biosynthesis; L-histidine from 5-phospho-alpha-D-ribose 1-diphosphate: step 5/9.</text>
</comment>
<evidence type="ECO:0000256" key="5">
    <source>
        <dbReference type="ARBA" id="ARBA00022962"/>
    </source>
</evidence>
<evidence type="ECO:0000313" key="13">
    <source>
        <dbReference type="EMBL" id="SFU33874.1"/>
    </source>
</evidence>
<dbReference type="STRING" id="392015.SAMN05421543_101179"/>
<dbReference type="CDD" id="cd01748">
    <property type="entry name" value="GATase1_IGP_Synthase"/>
    <property type="match status" value="1"/>
</dbReference>
<dbReference type="RefSeq" id="WP_074948661.1">
    <property type="nucleotide sequence ID" value="NZ_FPBV01000001.1"/>
</dbReference>
<feature type="active site" evidence="10 11">
    <location>
        <position position="191"/>
    </location>
</feature>
<evidence type="ECO:0000256" key="9">
    <source>
        <dbReference type="ARBA" id="ARBA00049534"/>
    </source>
</evidence>
<evidence type="ECO:0000256" key="2">
    <source>
        <dbReference type="ARBA" id="ARBA00011152"/>
    </source>
</evidence>
<dbReference type="eggNOG" id="COG0118">
    <property type="taxonomic scope" value="Bacteria"/>
</dbReference>
<keyword evidence="5 10" id="KW-0315">Glutamine amidotransferase</keyword>
<keyword evidence="13" id="KW-0808">Transferase</keyword>
<dbReference type="Proteomes" id="UP000183508">
    <property type="component" value="Unassembled WGS sequence"/>
</dbReference>
<dbReference type="InterPro" id="IPR010139">
    <property type="entry name" value="Imidazole-glycPsynth_HisH"/>
</dbReference>
<dbReference type="OrthoDB" id="9807137at2"/>
<keyword evidence="6 10" id="KW-0368">Histidine biosynthesis</keyword>
<feature type="active site" description="Nucleophile" evidence="10 11">
    <location>
        <position position="86"/>
    </location>
</feature>
<sequence>MIAVLDLGIGNLSSVRSGFLRAGEETTVIARGEAWEELLAARDDVTGVVLPGVGAFGDAMFQLRASGLLNVVRGAVREGRPLLGICLGMQLLFSLSEEHGSHVGLGVFPGKVVRFPNDVKVPHMGWNDLTVVKDHPLLAGVRKGDYVYFVHSFHAVVQDEQHLLAAAQYGRTLVPAVVAKGSVCGTQFHPEKSGPVGEKILRNFVAICRAWTAPKGEKAHV</sequence>
<evidence type="ECO:0000256" key="8">
    <source>
        <dbReference type="ARBA" id="ARBA00047838"/>
    </source>
</evidence>
<evidence type="ECO:0000256" key="3">
    <source>
        <dbReference type="ARBA" id="ARBA00022605"/>
    </source>
</evidence>
<dbReference type="PROSITE" id="PS51273">
    <property type="entry name" value="GATASE_TYPE_1"/>
    <property type="match status" value="1"/>
</dbReference>
<name>A0A1I7FCI2_9BACL</name>
<gene>
    <name evidence="10" type="primary">hisH</name>
    <name evidence="13" type="ORF">SAMN05421543_101179</name>
</gene>
<dbReference type="GO" id="GO:0004359">
    <property type="term" value="F:glutaminase activity"/>
    <property type="evidence" value="ECO:0007669"/>
    <property type="project" value="UniProtKB-EC"/>
</dbReference>
<dbReference type="GO" id="GO:0016829">
    <property type="term" value="F:lyase activity"/>
    <property type="evidence" value="ECO:0007669"/>
    <property type="project" value="UniProtKB-KW"/>
</dbReference>
<comment type="subcellular location">
    <subcellularLocation>
        <location evidence="10">Cytoplasm</location>
    </subcellularLocation>
</comment>
<dbReference type="PANTHER" id="PTHR42701">
    <property type="entry name" value="IMIDAZOLE GLYCEROL PHOSPHATE SYNTHASE SUBUNIT HISH"/>
    <property type="match status" value="1"/>
</dbReference>
<feature type="active site" evidence="10 11">
    <location>
        <position position="189"/>
    </location>
</feature>
<dbReference type="GO" id="GO:0005737">
    <property type="term" value="C:cytoplasm"/>
    <property type="evidence" value="ECO:0007669"/>
    <property type="project" value="UniProtKB-SubCell"/>
</dbReference>
<feature type="domain" description="Glutamine amidotransferase" evidence="12">
    <location>
        <begin position="4"/>
        <end position="205"/>
    </location>
</feature>
<comment type="catalytic activity">
    <reaction evidence="9 10">
        <text>L-glutamine + H2O = L-glutamate + NH4(+)</text>
        <dbReference type="Rhea" id="RHEA:15889"/>
        <dbReference type="ChEBI" id="CHEBI:15377"/>
        <dbReference type="ChEBI" id="CHEBI:28938"/>
        <dbReference type="ChEBI" id="CHEBI:29985"/>
        <dbReference type="ChEBI" id="CHEBI:58359"/>
        <dbReference type="EC" id="3.5.1.2"/>
    </reaction>
</comment>
<dbReference type="Pfam" id="PF00117">
    <property type="entry name" value="GATase"/>
    <property type="match status" value="1"/>
</dbReference>
<keyword evidence="4 10" id="KW-0378">Hydrolase</keyword>
<evidence type="ECO:0000259" key="12">
    <source>
        <dbReference type="Pfam" id="PF00117"/>
    </source>
</evidence>
<comment type="function">
    <text evidence="10">IGPS catalyzes the conversion of PRFAR and glutamine to IGP, AICAR and glutamate. The HisH subunit catalyzes the hydrolysis of glutamine to glutamate and ammonia as part of the synthesis of IGP and AICAR. The resulting ammonia molecule is channeled to the active site of HisF.</text>
</comment>
<reference evidence="14" key="1">
    <citation type="submission" date="2016-10" db="EMBL/GenBank/DDBJ databases">
        <authorList>
            <person name="Varghese N."/>
        </authorList>
    </citation>
    <scope>NUCLEOTIDE SEQUENCE [LARGE SCALE GENOMIC DNA]</scope>
    <source>
        <strain evidence="14">DSM 17980</strain>
    </source>
</reference>
<dbReference type="AlphaFoldDB" id="A0A1I7FCI2"/>
<evidence type="ECO:0000313" key="14">
    <source>
        <dbReference type="Proteomes" id="UP000183508"/>
    </source>
</evidence>
<organism evidence="13 14">
    <name type="scientific">Alicyclobacillus macrosporangiidus</name>
    <dbReference type="NCBI Taxonomy" id="392015"/>
    <lineage>
        <taxon>Bacteria</taxon>
        <taxon>Bacillati</taxon>
        <taxon>Bacillota</taxon>
        <taxon>Bacilli</taxon>
        <taxon>Bacillales</taxon>
        <taxon>Alicyclobacillaceae</taxon>
        <taxon>Alicyclobacillus</taxon>
    </lineage>
</organism>
<accession>A0A1I7FCI2</accession>
<dbReference type="GO" id="GO:0000105">
    <property type="term" value="P:L-histidine biosynthetic process"/>
    <property type="evidence" value="ECO:0007669"/>
    <property type="project" value="UniProtKB-UniRule"/>
</dbReference>
<comment type="subunit">
    <text evidence="2 10">Heterodimer of HisH and HisF.</text>
</comment>
<dbReference type="InterPro" id="IPR029062">
    <property type="entry name" value="Class_I_gatase-like"/>
</dbReference>
<evidence type="ECO:0000256" key="6">
    <source>
        <dbReference type="ARBA" id="ARBA00023102"/>
    </source>
</evidence>
<keyword evidence="10" id="KW-0963">Cytoplasm</keyword>
<dbReference type="NCBIfam" id="TIGR01855">
    <property type="entry name" value="IMP_synth_hisH"/>
    <property type="match status" value="1"/>
</dbReference>
<evidence type="ECO:0000256" key="4">
    <source>
        <dbReference type="ARBA" id="ARBA00022801"/>
    </source>
</evidence>
<proteinExistence type="inferred from homology"/>
<keyword evidence="14" id="KW-1185">Reference proteome</keyword>
<dbReference type="Gene3D" id="3.40.50.880">
    <property type="match status" value="1"/>
</dbReference>
<evidence type="ECO:0000256" key="11">
    <source>
        <dbReference type="PIRSR" id="PIRSR000495-1"/>
    </source>
</evidence>
<dbReference type="HAMAP" id="MF_00278">
    <property type="entry name" value="HisH"/>
    <property type="match status" value="1"/>
</dbReference>
<comment type="catalytic activity">
    <reaction evidence="8 10">
        <text>5-[(5-phospho-1-deoxy-D-ribulos-1-ylimino)methylamino]-1-(5-phospho-beta-D-ribosyl)imidazole-4-carboxamide + L-glutamine = D-erythro-1-(imidazol-4-yl)glycerol 3-phosphate + 5-amino-1-(5-phospho-beta-D-ribosyl)imidazole-4-carboxamide + L-glutamate + H(+)</text>
        <dbReference type="Rhea" id="RHEA:24793"/>
        <dbReference type="ChEBI" id="CHEBI:15378"/>
        <dbReference type="ChEBI" id="CHEBI:29985"/>
        <dbReference type="ChEBI" id="CHEBI:58278"/>
        <dbReference type="ChEBI" id="CHEBI:58359"/>
        <dbReference type="ChEBI" id="CHEBI:58475"/>
        <dbReference type="ChEBI" id="CHEBI:58525"/>
        <dbReference type="EC" id="4.3.2.10"/>
    </reaction>
</comment>
<dbReference type="EC" id="4.3.2.10" evidence="10"/>
<dbReference type="PANTHER" id="PTHR42701:SF1">
    <property type="entry name" value="IMIDAZOLE GLYCEROL PHOSPHATE SYNTHASE SUBUNIT HISH"/>
    <property type="match status" value="1"/>
</dbReference>
<evidence type="ECO:0000256" key="10">
    <source>
        <dbReference type="HAMAP-Rule" id="MF_00278"/>
    </source>
</evidence>
<dbReference type="SUPFAM" id="SSF52317">
    <property type="entry name" value="Class I glutamine amidotransferase-like"/>
    <property type="match status" value="1"/>
</dbReference>
<dbReference type="UniPathway" id="UPA00031">
    <property type="reaction ID" value="UER00010"/>
</dbReference>
<keyword evidence="3 10" id="KW-0028">Amino-acid biosynthesis</keyword>
<dbReference type="InterPro" id="IPR017926">
    <property type="entry name" value="GATASE"/>
</dbReference>
<protein>
    <recommendedName>
        <fullName evidence="10">Imidazole glycerol phosphate synthase subunit HisH</fullName>
        <ecNumber evidence="10">4.3.2.10</ecNumber>
    </recommendedName>
    <alternativeName>
        <fullName evidence="10">IGP synthase glutaminase subunit</fullName>
        <ecNumber evidence="10">3.5.1.2</ecNumber>
    </alternativeName>
    <alternativeName>
        <fullName evidence="10">IGP synthase subunit HisH</fullName>
    </alternativeName>
    <alternativeName>
        <fullName evidence="10">ImGP synthase subunit HisH</fullName>
        <shortName evidence="10">IGPS subunit HisH</shortName>
    </alternativeName>
</protein>
<dbReference type="GO" id="GO:0000107">
    <property type="term" value="F:imidazoleglycerol-phosphate synthase activity"/>
    <property type="evidence" value="ECO:0007669"/>
    <property type="project" value="UniProtKB-UniRule"/>
</dbReference>